<feature type="transmembrane region" description="Helical" evidence="1">
    <location>
        <begin position="94"/>
        <end position="116"/>
    </location>
</feature>
<feature type="transmembrane region" description="Helical" evidence="1">
    <location>
        <begin position="146"/>
        <end position="168"/>
    </location>
</feature>
<reference evidence="3 4" key="1">
    <citation type="journal article" date="2019" name="Science">
        <title>Social genes are selection hotspots in kin groups of a soil microbe.</title>
        <authorList>
            <person name="Wielgoss S."/>
            <person name="Wolfensberger R."/>
            <person name="Sun L."/>
            <person name="Fiegna F."/>
            <person name="Velicer G.J."/>
        </authorList>
    </citation>
    <scope>NUCLEOTIDE SEQUENCE [LARGE SCALE GENOMIC DNA]</scope>
    <source>
        <strain evidence="3 4">MC3.5.9c15</strain>
    </source>
</reference>
<dbReference type="Proteomes" id="UP000320179">
    <property type="component" value="Chromosome"/>
</dbReference>
<dbReference type="EMBL" id="CP017174">
    <property type="protein sequence ID" value="QDE69985.1"/>
    <property type="molecule type" value="Genomic_DNA"/>
</dbReference>
<feature type="domain" description="EamA" evidence="2">
    <location>
        <begin position="16"/>
        <end position="139"/>
    </location>
</feature>
<feature type="transmembrane region" description="Helical" evidence="1">
    <location>
        <begin position="207"/>
        <end position="227"/>
    </location>
</feature>
<evidence type="ECO:0000256" key="1">
    <source>
        <dbReference type="SAM" id="Phobius"/>
    </source>
</evidence>
<evidence type="ECO:0000313" key="3">
    <source>
        <dbReference type="EMBL" id="QDE69985.1"/>
    </source>
</evidence>
<dbReference type="GO" id="GO:0016020">
    <property type="term" value="C:membrane"/>
    <property type="evidence" value="ECO:0007669"/>
    <property type="project" value="InterPro"/>
</dbReference>
<evidence type="ECO:0000313" key="4">
    <source>
        <dbReference type="Proteomes" id="UP000320179"/>
    </source>
</evidence>
<keyword evidence="1" id="KW-0812">Transmembrane</keyword>
<feature type="transmembrane region" description="Helical" evidence="1">
    <location>
        <begin position="264"/>
        <end position="282"/>
    </location>
</feature>
<dbReference type="SUPFAM" id="SSF103481">
    <property type="entry name" value="Multidrug resistance efflux transporter EmrE"/>
    <property type="match status" value="2"/>
</dbReference>
<keyword evidence="1" id="KW-1133">Transmembrane helix</keyword>
<evidence type="ECO:0000259" key="2">
    <source>
        <dbReference type="Pfam" id="PF00892"/>
    </source>
</evidence>
<proteinExistence type="predicted"/>
<accession>A0AAE6KUA1</accession>
<dbReference type="AlphaFoldDB" id="A0AAE6KUA1"/>
<dbReference type="PANTHER" id="PTHR22911">
    <property type="entry name" value="ACYL-MALONYL CONDENSING ENZYME-RELATED"/>
    <property type="match status" value="1"/>
</dbReference>
<sequence>MRAGVTRSHTVRYFAMVAAGATLWGCWALFFRPAGLAGPQNAFLVLLAMSLPAPFLFRREALRDRRATLAMLVVALADAANTALFFAAMERGPVSIAVLTHYLAPLLLALLAPWVLGEERSTRALIGGPVTLVGLALLIGRPDGDFSGLTALLGAGSACFYAIIVLAAKQAARAYSPMAVTSLHAPISAGVLLLCFGDRVLPPTVDGGTLLVLVGGIVCGLIGNILFHTGLRHVPTAATAALTYLEPLTASLVGWAFFSETLTPVALGGGLLVLVTGAWVATERRATLQAVPLRAAPR</sequence>
<dbReference type="InterPro" id="IPR037185">
    <property type="entry name" value="EmrE-like"/>
</dbReference>
<feature type="domain" description="EamA" evidence="2">
    <location>
        <begin position="151"/>
        <end position="275"/>
    </location>
</feature>
<feature type="transmembrane region" description="Helical" evidence="1">
    <location>
        <begin position="12"/>
        <end position="31"/>
    </location>
</feature>
<dbReference type="PANTHER" id="PTHR22911:SF79">
    <property type="entry name" value="MOBA-LIKE NTP TRANSFERASE DOMAIN-CONTAINING PROTEIN"/>
    <property type="match status" value="1"/>
</dbReference>
<gene>
    <name evidence="3" type="ORF">BHS09_25055</name>
</gene>
<feature type="transmembrane region" description="Helical" evidence="1">
    <location>
        <begin position="180"/>
        <end position="201"/>
    </location>
</feature>
<keyword evidence="1" id="KW-0472">Membrane</keyword>
<feature type="transmembrane region" description="Helical" evidence="1">
    <location>
        <begin position="69"/>
        <end position="88"/>
    </location>
</feature>
<organism evidence="3 4">
    <name type="scientific">Myxococcus xanthus</name>
    <dbReference type="NCBI Taxonomy" id="34"/>
    <lineage>
        <taxon>Bacteria</taxon>
        <taxon>Pseudomonadati</taxon>
        <taxon>Myxococcota</taxon>
        <taxon>Myxococcia</taxon>
        <taxon>Myxococcales</taxon>
        <taxon>Cystobacterineae</taxon>
        <taxon>Myxococcaceae</taxon>
        <taxon>Myxococcus</taxon>
    </lineage>
</organism>
<dbReference type="Pfam" id="PF00892">
    <property type="entry name" value="EamA"/>
    <property type="match status" value="2"/>
</dbReference>
<protein>
    <submittedName>
        <fullName evidence="3">Multidrug DMT transporter</fullName>
    </submittedName>
</protein>
<feature type="transmembrane region" description="Helical" evidence="1">
    <location>
        <begin position="123"/>
        <end position="140"/>
    </location>
</feature>
<dbReference type="InterPro" id="IPR000620">
    <property type="entry name" value="EamA_dom"/>
</dbReference>
<feature type="transmembrane region" description="Helical" evidence="1">
    <location>
        <begin position="37"/>
        <end position="57"/>
    </location>
</feature>
<feature type="transmembrane region" description="Helical" evidence="1">
    <location>
        <begin position="239"/>
        <end position="258"/>
    </location>
</feature>
<name>A0AAE6KUA1_MYXXA</name>